<evidence type="ECO:0000313" key="1">
    <source>
        <dbReference type="EMBL" id="QND81574.1"/>
    </source>
</evidence>
<dbReference type="EMBL" id="CP060028">
    <property type="protein sequence ID" value="QND81574.1"/>
    <property type="molecule type" value="Genomic_DNA"/>
</dbReference>
<dbReference type="RefSeq" id="WP_185896643.1">
    <property type="nucleotide sequence ID" value="NZ_CP060028.1"/>
</dbReference>
<gene>
    <name evidence="1" type="ORF">H4W19_07490</name>
</gene>
<sequence>MPRITLTDFIDVVTKSGSPKATKVAQLKNRDVYDPATDFYKGFREGLVAIHRSGGSKDDLTSLTKGLKDPKKATNYPQMVKGYRKWWGTKAVTWFNPPGSTYTQAGFDVAINPEIGLAFNGQRHVLKLFLKTEPLTKTRADLIVTLMAHVLAPMEKPGTEFCVLDVRNGKAFSHSSIGKNFKPMVDAELSYIASLWPHV</sequence>
<protein>
    <submittedName>
        <fullName evidence="1">Uncharacterized protein</fullName>
    </submittedName>
</protein>
<dbReference type="Proteomes" id="UP000515506">
    <property type="component" value="Chromosome"/>
</dbReference>
<accession>A0ABX6RHH6</accession>
<reference evidence="1 2" key="1">
    <citation type="submission" date="2020-08" db="EMBL/GenBank/DDBJ databases">
        <title>Streptomycin resistant and MDR strain, P. mexicana.</title>
        <authorList>
            <person name="Ganesh-kumar S."/>
            <person name="Zhe T."/>
            <person name="Yu Z."/>
            <person name="Min Y."/>
        </authorList>
    </citation>
    <scope>NUCLEOTIDE SEQUENCE [LARGE SCALE GENOMIC DNA]</scope>
    <source>
        <strain evidence="1 2">GTZY</strain>
    </source>
</reference>
<proteinExistence type="predicted"/>
<name>A0ABX6RHH6_PSEMX</name>
<keyword evidence="2" id="KW-1185">Reference proteome</keyword>
<evidence type="ECO:0000313" key="2">
    <source>
        <dbReference type="Proteomes" id="UP000515506"/>
    </source>
</evidence>
<organism evidence="1 2">
    <name type="scientific">Pseudoxanthomonas mexicana</name>
    <dbReference type="NCBI Taxonomy" id="128785"/>
    <lineage>
        <taxon>Bacteria</taxon>
        <taxon>Pseudomonadati</taxon>
        <taxon>Pseudomonadota</taxon>
        <taxon>Gammaproteobacteria</taxon>
        <taxon>Lysobacterales</taxon>
        <taxon>Lysobacteraceae</taxon>
        <taxon>Pseudoxanthomonas</taxon>
    </lineage>
</organism>